<dbReference type="AlphaFoldDB" id="A0A9X4BKF8"/>
<proteinExistence type="predicted"/>
<gene>
    <name evidence="2" type="ORF">OD750_016925</name>
</gene>
<sequence length="572" mass="61079">MRIVFALAAAAASLPASAVQYYSTTGMIANLRYDAGLNKAVYDSFLPEMNRYGIVPTLLVATDGPDAAPGQPFHGYQLLAMAMNDLLNEAQARTGQRKVAIDLFNVFFQGNSYPGGVPCLGYQAAFGMPNPNVTFRADLRANHQARMTDFKNRLPAGVTAANFEFISVNPESGCVPAADINAAAAAVKAALPTAKVAAGYEISVDARPEEHIANGVNHIGKFATNIDRIITWSYGVMNPANDNDPLNARSMAWPNSTFSRNYTVLKSKLRAWQTIDFVVDGHYINQRHGAPLHWLLGRDHARLAANWCNWLRNEPLVSGALVFTYGASPADYEFESFAEMPQIVRDTHANFSAGVCAVPDTLLAADAFTMSFAGTALPGATLNNRAAEVGGVSWIASNASIRFAGARGPGVGDPYGGGYAGGAAGTNPMAVVPVVGANNRPLTVTADINPQDSEWTAIGLSGFANHGWFGDGQLWIYLKNSGRYNVLANGTAISLTGGERFDARIKPGALNRVELFYDKTARTVALRVNGYVMLPATTLPAGYTPVTNYAGWSALTVVGNGPVVDAFELRRR</sequence>
<comment type="caution">
    <text evidence="2">The sequence shown here is derived from an EMBL/GenBank/DDBJ whole genome shotgun (WGS) entry which is preliminary data.</text>
</comment>
<feature type="signal peptide" evidence="1">
    <location>
        <begin position="1"/>
        <end position="18"/>
    </location>
</feature>
<accession>A0A9X4BKF8</accession>
<evidence type="ECO:0000256" key="1">
    <source>
        <dbReference type="SAM" id="SignalP"/>
    </source>
</evidence>
<reference evidence="2" key="1">
    <citation type="submission" date="2023-02" db="EMBL/GenBank/DDBJ databases">
        <title>Tahibacter soli sp. nov. isolated from soil.</title>
        <authorList>
            <person name="Baek J.H."/>
            <person name="Lee J.K."/>
            <person name="Choi D.G."/>
            <person name="Jeon C.O."/>
        </authorList>
    </citation>
    <scope>NUCLEOTIDE SEQUENCE</scope>
    <source>
        <strain evidence="2">BL</strain>
    </source>
</reference>
<evidence type="ECO:0000313" key="3">
    <source>
        <dbReference type="Proteomes" id="UP001139971"/>
    </source>
</evidence>
<dbReference type="EMBL" id="JAOVZO020000018">
    <property type="protein sequence ID" value="MDC8014232.1"/>
    <property type="molecule type" value="Genomic_DNA"/>
</dbReference>
<feature type="chain" id="PRO_5040987587" evidence="1">
    <location>
        <begin position="19"/>
        <end position="572"/>
    </location>
</feature>
<evidence type="ECO:0000313" key="2">
    <source>
        <dbReference type="EMBL" id="MDC8014232.1"/>
    </source>
</evidence>
<dbReference type="Proteomes" id="UP001139971">
    <property type="component" value="Unassembled WGS sequence"/>
</dbReference>
<dbReference type="RefSeq" id="WP_263541869.1">
    <property type="nucleotide sequence ID" value="NZ_JAOVZO020000018.1"/>
</dbReference>
<keyword evidence="3" id="KW-1185">Reference proteome</keyword>
<protein>
    <submittedName>
        <fullName evidence="2">Uncharacterized protein</fullName>
    </submittedName>
</protein>
<name>A0A9X4BKF8_9GAMM</name>
<keyword evidence="1" id="KW-0732">Signal</keyword>
<organism evidence="2 3">
    <name type="scientific">Tahibacter soli</name>
    <dbReference type="NCBI Taxonomy" id="2983605"/>
    <lineage>
        <taxon>Bacteria</taxon>
        <taxon>Pseudomonadati</taxon>
        <taxon>Pseudomonadota</taxon>
        <taxon>Gammaproteobacteria</taxon>
        <taxon>Lysobacterales</taxon>
        <taxon>Rhodanobacteraceae</taxon>
        <taxon>Tahibacter</taxon>
    </lineage>
</organism>